<dbReference type="NCBIfam" id="TIGR00360">
    <property type="entry name" value="ComEC_N-term"/>
    <property type="match status" value="1"/>
</dbReference>
<reference evidence="9 10" key="1">
    <citation type="submission" date="2020-10" db="EMBL/GenBank/DDBJ databases">
        <title>Novel species in genus Corynebacterium.</title>
        <authorList>
            <person name="Zhang G."/>
        </authorList>
    </citation>
    <scope>NUCLEOTIDE SEQUENCE [LARGE SCALE GENOMIC DNA]</scope>
    <source>
        <strain evidence="9 10">DSM 45110</strain>
    </source>
</reference>
<feature type="transmembrane region" description="Helical" evidence="7">
    <location>
        <begin position="71"/>
        <end position="88"/>
    </location>
</feature>
<evidence type="ECO:0000256" key="2">
    <source>
        <dbReference type="ARBA" id="ARBA00022475"/>
    </source>
</evidence>
<feature type="compositionally biased region" description="Polar residues" evidence="6">
    <location>
        <begin position="1"/>
        <end position="24"/>
    </location>
</feature>
<evidence type="ECO:0000313" key="9">
    <source>
        <dbReference type="EMBL" id="MBF4553941.1"/>
    </source>
</evidence>
<feature type="transmembrane region" description="Helical" evidence="7">
    <location>
        <begin position="311"/>
        <end position="327"/>
    </location>
</feature>
<dbReference type="RefSeq" id="WP_194556823.1">
    <property type="nucleotide sequence ID" value="NZ_JADKMY010000002.1"/>
</dbReference>
<dbReference type="InterPro" id="IPR004477">
    <property type="entry name" value="ComEC_N"/>
</dbReference>
<evidence type="ECO:0000259" key="8">
    <source>
        <dbReference type="Pfam" id="PF03772"/>
    </source>
</evidence>
<sequence>MSPPNSLLSQLRSPTSRGAQSATHAQRALRDPHSPEAIRERRGLDFRLLPSAALMWVGVASTIITRSGWPLTILVVLSLAVSFIRMRAWQPVHVWRTANVALICGSLAAACAYLRVLLLDATPVLQQLHRGGKPRLVGEYSVAGTPRQIVEGGVLLPIDVPQLGSVPMFLSAERSHSAGEPSVDALDLQPGQRVQISGTLELSDRPGLVPVVMRGERAPELTADPGPDGIWACTAWLRNGLRWAVAELPSDVGGLIPGMVVGDTSEQSPQAQGWFVSTGLSHLTAVSGSNVAAVVGSVLVICAFIGLQRKATATLCALALVGFVLVVGPEPSVLRAAVMGSVGIVAVATVRWSDVVAALGSAVIVLMLFAPGMAVSYGFGLSVVATIGIVLCAPWMSTRLLRWWTHRCDDWWSRQPSKGEAALVRLVCVSLAADMVTAPVLVLMTGAVSTTSVVANLLVSWCVPPITAMGLFIAPLGGILSSLGTPTEVSWILGGPLLPFGWWIMNVAEQLSQVPRVITPGGLLWSIAWAAITALGVGSIYWIRHWRMWRWLWLCIAVVLGMTLQWEHPAERRGEGGVPAQIEVSGKVVMEVTDDEQAVALHGLDPQRTVIVVSGCGRPHNRPTFSKEGVPVVYPCRDGTELTGQ</sequence>
<evidence type="ECO:0000256" key="6">
    <source>
        <dbReference type="SAM" id="MobiDB-lite"/>
    </source>
</evidence>
<feature type="transmembrane region" description="Helical" evidence="7">
    <location>
        <begin position="283"/>
        <end position="304"/>
    </location>
</feature>
<feature type="transmembrane region" description="Helical" evidence="7">
    <location>
        <begin position="379"/>
        <end position="401"/>
    </location>
</feature>
<feature type="transmembrane region" description="Helical" evidence="7">
    <location>
        <begin position="355"/>
        <end position="373"/>
    </location>
</feature>
<organism evidence="9 10">
    <name type="scientific">Corynebacterium suicordis DSM 45110</name>
    <dbReference type="NCBI Taxonomy" id="1121369"/>
    <lineage>
        <taxon>Bacteria</taxon>
        <taxon>Bacillati</taxon>
        <taxon>Actinomycetota</taxon>
        <taxon>Actinomycetes</taxon>
        <taxon>Mycobacteriales</taxon>
        <taxon>Corynebacteriaceae</taxon>
        <taxon>Corynebacterium</taxon>
    </lineage>
</organism>
<protein>
    <submittedName>
        <fullName evidence="9">ComEC/Rec2 family competence protein</fullName>
    </submittedName>
</protein>
<keyword evidence="2" id="KW-1003">Cell membrane</keyword>
<dbReference type="PANTHER" id="PTHR30619">
    <property type="entry name" value="DNA INTERNALIZATION/COMPETENCE PROTEIN COMEC/REC2"/>
    <property type="match status" value="1"/>
</dbReference>
<gene>
    <name evidence="9" type="ORF">IRY30_07600</name>
</gene>
<feature type="domain" description="ComEC/Rec2-related protein" evidence="8">
    <location>
        <begin position="259"/>
        <end position="537"/>
    </location>
</feature>
<evidence type="ECO:0000256" key="1">
    <source>
        <dbReference type="ARBA" id="ARBA00004651"/>
    </source>
</evidence>
<feature type="transmembrane region" description="Helical" evidence="7">
    <location>
        <begin position="489"/>
        <end position="505"/>
    </location>
</feature>
<feature type="region of interest" description="Disordered" evidence="6">
    <location>
        <begin position="1"/>
        <end position="34"/>
    </location>
</feature>
<proteinExistence type="predicted"/>
<feature type="transmembrane region" description="Helical" evidence="7">
    <location>
        <begin position="517"/>
        <end position="542"/>
    </location>
</feature>
<dbReference type="PANTHER" id="PTHR30619:SF7">
    <property type="entry name" value="BETA-LACTAMASE DOMAIN PROTEIN"/>
    <property type="match status" value="1"/>
</dbReference>
<evidence type="ECO:0000256" key="4">
    <source>
        <dbReference type="ARBA" id="ARBA00022989"/>
    </source>
</evidence>
<evidence type="ECO:0000256" key="3">
    <source>
        <dbReference type="ARBA" id="ARBA00022692"/>
    </source>
</evidence>
<evidence type="ECO:0000256" key="7">
    <source>
        <dbReference type="SAM" id="Phobius"/>
    </source>
</evidence>
<keyword evidence="10" id="KW-1185">Reference proteome</keyword>
<feature type="transmembrane region" description="Helical" evidence="7">
    <location>
        <begin position="453"/>
        <end position="477"/>
    </location>
</feature>
<feature type="transmembrane region" description="Helical" evidence="7">
    <location>
        <begin position="100"/>
        <end position="118"/>
    </location>
</feature>
<dbReference type="Proteomes" id="UP000635902">
    <property type="component" value="Unassembled WGS sequence"/>
</dbReference>
<keyword evidence="3 7" id="KW-0812">Transmembrane</keyword>
<evidence type="ECO:0000256" key="5">
    <source>
        <dbReference type="ARBA" id="ARBA00023136"/>
    </source>
</evidence>
<comment type="subcellular location">
    <subcellularLocation>
        <location evidence="1">Cell membrane</location>
        <topology evidence="1">Multi-pass membrane protein</topology>
    </subcellularLocation>
</comment>
<keyword evidence="5 7" id="KW-0472">Membrane</keyword>
<comment type="caution">
    <text evidence="9">The sequence shown here is derived from an EMBL/GenBank/DDBJ whole genome shotgun (WGS) entry which is preliminary data.</text>
</comment>
<accession>A0ABR9ZKH9</accession>
<dbReference type="InterPro" id="IPR052159">
    <property type="entry name" value="Competence_DNA_uptake"/>
</dbReference>
<dbReference type="Pfam" id="PF03772">
    <property type="entry name" value="Competence"/>
    <property type="match status" value="1"/>
</dbReference>
<evidence type="ECO:0000313" key="10">
    <source>
        <dbReference type="Proteomes" id="UP000635902"/>
    </source>
</evidence>
<name>A0ABR9ZKH9_9CORY</name>
<dbReference type="EMBL" id="JADKMY010000002">
    <property type="protein sequence ID" value="MBF4553941.1"/>
    <property type="molecule type" value="Genomic_DNA"/>
</dbReference>
<keyword evidence="4 7" id="KW-1133">Transmembrane helix</keyword>
<feature type="transmembrane region" description="Helical" evidence="7">
    <location>
        <begin position="422"/>
        <end position="447"/>
    </location>
</feature>